<feature type="region of interest" description="Disordered" evidence="1">
    <location>
        <begin position="154"/>
        <end position="277"/>
    </location>
</feature>
<evidence type="ECO:0000313" key="3">
    <source>
        <dbReference type="EMBL" id="EYC13100.1"/>
    </source>
</evidence>
<feature type="compositionally biased region" description="Low complexity" evidence="1">
    <location>
        <begin position="215"/>
        <end position="234"/>
    </location>
</feature>
<protein>
    <recommendedName>
        <fullName evidence="2">PDZ domain-containing protein</fullName>
    </recommendedName>
</protein>
<dbReference type="FunFam" id="2.30.42.10:FF:000125">
    <property type="entry name" value="PATJ, crumbs cell polarity complex component"/>
    <property type="match status" value="1"/>
</dbReference>
<dbReference type="SMART" id="SM00228">
    <property type="entry name" value="PDZ"/>
    <property type="match status" value="1"/>
</dbReference>
<proteinExistence type="predicted"/>
<dbReference type="EMBL" id="JARK01001381">
    <property type="protein sequence ID" value="EYC13100.1"/>
    <property type="molecule type" value="Genomic_DNA"/>
</dbReference>
<accession>A0A016UD89</accession>
<dbReference type="InterPro" id="IPR036034">
    <property type="entry name" value="PDZ_sf"/>
</dbReference>
<dbReference type="Gene3D" id="2.30.42.10">
    <property type="match status" value="1"/>
</dbReference>
<sequence length="389" mass="41339">MPGAAAALRRQARRLFRCLAPQPSIELSGDWTQVEVIRLSTEGGGLGFGIVGGTSTGVVVKTILPGSPADRDRRLRPGDHVLQIGNVSTHGMSSQQVATILRQQDSVVEMIVGRPINYADRPPDSSECWTMSTRAALCAASLEEHIQRFTNSSLSAQVTPSTISPSVSQDETKEVVGARTSGGHEISPPSSTAHDRSAAGEPETSGEPAGHVEGAADADATAAAAASTKAESAASPVASRSGSEKVRKPVPNGSAMRATTTTTATSTTAQSPETPVTSKISLRTLQEMALTVFLRENWQNTEFETVDVNLLRDPALGLGITVAGYVHRKGKHTGCSIASECENEWRYLWSLPLGEIVGEISERREREELCATRRGRREEQAVGLKTNCS</sequence>
<dbReference type="SUPFAM" id="SSF50156">
    <property type="entry name" value="PDZ domain-like"/>
    <property type="match status" value="1"/>
</dbReference>
<dbReference type="InterPro" id="IPR051342">
    <property type="entry name" value="PDZ_scaffold"/>
</dbReference>
<feature type="compositionally biased region" description="Low complexity" evidence="1">
    <location>
        <begin position="258"/>
        <end position="269"/>
    </location>
</feature>
<comment type="caution">
    <text evidence="3">The sequence shown here is derived from an EMBL/GenBank/DDBJ whole genome shotgun (WGS) entry which is preliminary data.</text>
</comment>
<organism evidence="3 4">
    <name type="scientific">Ancylostoma ceylanicum</name>
    <dbReference type="NCBI Taxonomy" id="53326"/>
    <lineage>
        <taxon>Eukaryota</taxon>
        <taxon>Metazoa</taxon>
        <taxon>Ecdysozoa</taxon>
        <taxon>Nematoda</taxon>
        <taxon>Chromadorea</taxon>
        <taxon>Rhabditida</taxon>
        <taxon>Rhabditina</taxon>
        <taxon>Rhabditomorpha</taxon>
        <taxon>Strongyloidea</taxon>
        <taxon>Ancylostomatidae</taxon>
        <taxon>Ancylostomatinae</taxon>
        <taxon>Ancylostoma</taxon>
    </lineage>
</organism>
<dbReference type="OrthoDB" id="6022242at2759"/>
<gene>
    <name evidence="3" type="primary">Acey_s0045.g1267</name>
    <name evidence="3" type="ORF">Y032_0045g1267</name>
</gene>
<dbReference type="Proteomes" id="UP000024635">
    <property type="component" value="Unassembled WGS sequence"/>
</dbReference>
<dbReference type="PANTHER" id="PTHR19964">
    <property type="entry name" value="MULTIPLE PDZ DOMAIN PROTEIN"/>
    <property type="match status" value="1"/>
</dbReference>
<keyword evidence="4" id="KW-1185">Reference proteome</keyword>
<name>A0A016UD89_9BILA</name>
<feature type="compositionally biased region" description="Polar residues" evidence="1">
    <location>
        <begin position="154"/>
        <end position="169"/>
    </location>
</feature>
<dbReference type="InterPro" id="IPR001478">
    <property type="entry name" value="PDZ"/>
</dbReference>
<evidence type="ECO:0000256" key="1">
    <source>
        <dbReference type="SAM" id="MobiDB-lite"/>
    </source>
</evidence>
<evidence type="ECO:0000313" key="4">
    <source>
        <dbReference type="Proteomes" id="UP000024635"/>
    </source>
</evidence>
<dbReference type="PANTHER" id="PTHR19964:SF92">
    <property type="entry name" value="PATJ HOMOLOG"/>
    <property type="match status" value="1"/>
</dbReference>
<feature type="domain" description="PDZ" evidence="2">
    <location>
        <begin position="33"/>
        <end position="116"/>
    </location>
</feature>
<evidence type="ECO:0000259" key="2">
    <source>
        <dbReference type="PROSITE" id="PS50106"/>
    </source>
</evidence>
<dbReference type="Pfam" id="PF00595">
    <property type="entry name" value="PDZ"/>
    <property type="match status" value="1"/>
</dbReference>
<reference evidence="4" key="1">
    <citation type="journal article" date="2015" name="Nat. Genet.">
        <title>The genome and transcriptome of the zoonotic hookworm Ancylostoma ceylanicum identify infection-specific gene families.</title>
        <authorList>
            <person name="Schwarz E.M."/>
            <person name="Hu Y."/>
            <person name="Antoshechkin I."/>
            <person name="Miller M.M."/>
            <person name="Sternberg P.W."/>
            <person name="Aroian R.V."/>
        </authorList>
    </citation>
    <scope>NUCLEOTIDE SEQUENCE</scope>
    <source>
        <strain evidence="4">HY135</strain>
    </source>
</reference>
<dbReference type="AlphaFoldDB" id="A0A016UD89"/>
<dbReference type="PROSITE" id="PS50106">
    <property type="entry name" value="PDZ"/>
    <property type="match status" value="1"/>
</dbReference>